<evidence type="ECO:0000313" key="2">
    <source>
        <dbReference type="Proteomes" id="UP001163321"/>
    </source>
</evidence>
<reference evidence="1 2" key="1">
    <citation type="journal article" date="2022" name="bioRxiv">
        <title>The genome of the oomycete Peronosclerospora sorghi, a cosmopolitan pathogen of maize and sorghum, is inflated with dispersed pseudogenes.</title>
        <authorList>
            <person name="Fletcher K."/>
            <person name="Martin F."/>
            <person name="Isakeit T."/>
            <person name="Cavanaugh K."/>
            <person name="Magill C."/>
            <person name="Michelmore R."/>
        </authorList>
    </citation>
    <scope>NUCLEOTIDE SEQUENCE [LARGE SCALE GENOMIC DNA]</scope>
    <source>
        <strain evidence="1">P6</strain>
    </source>
</reference>
<name>A0ACC0WIQ6_9STRA</name>
<comment type="caution">
    <text evidence="1">The sequence shown here is derived from an EMBL/GenBank/DDBJ whole genome shotgun (WGS) entry which is preliminary data.</text>
</comment>
<proteinExistence type="predicted"/>
<dbReference type="Proteomes" id="UP001163321">
    <property type="component" value="Chromosome 13"/>
</dbReference>
<keyword evidence="2" id="KW-1185">Reference proteome</keyword>
<dbReference type="EMBL" id="CM047592">
    <property type="protein sequence ID" value="KAI9917960.1"/>
    <property type="molecule type" value="Genomic_DNA"/>
</dbReference>
<protein>
    <submittedName>
        <fullName evidence="1">Uncharacterized protein</fullName>
    </submittedName>
</protein>
<evidence type="ECO:0000313" key="1">
    <source>
        <dbReference type="EMBL" id="KAI9917960.1"/>
    </source>
</evidence>
<organism evidence="1 2">
    <name type="scientific">Peronosclerospora sorghi</name>
    <dbReference type="NCBI Taxonomy" id="230839"/>
    <lineage>
        <taxon>Eukaryota</taxon>
        <taxon>Sar</taxon>
        <taxon>Stramenopiles</taxon>
        <taxon>Oomycota</taxon>
        <taxon>Peronosporomycetes</taxon>
        <taxon>Peronosporales</taxon>
        <taxon>Peronosporaceae</taxon>
        <taxon>Peronosclerospora</taxon>
    </lineage>
</organism>
<accession>A0ACC0WIQ6</accession>
<sequence length="102" mass="11730">MEKYKAIPLARTTYHSGENDWQDEHVESSDDGYDYAPTSFRAGMGRSVVERMESFKVAHSDRRGSVKRLNELSARAKNFMKIEVAVAALRARVAFTWKMKTR</sequence>
<gene>
    <name evidence="1" type="ORF">PsorP6_013009</name>
</gene>